<sequence length="53" mass="5766">MTCLHGLRHTGPSGRFVPAYGWNLCDPPLGPAASTPCKPVIDCDCPIRRALRF</sequence>
<keyword evidence="2" id="KW-1185">Reference proteome</keyword>
<dbReference type="AlphaFoldDB" id="A0A7T8QT85"/>
<accession>A0A7T8QT85</accession>
<proteinExistence type="predicted"/>
<dbReference type="EMBL" id="CP045893">
    <property type="protein sequence ID" value="QQP54183.1"/>
    <property type="molecule type" value="Genomic_DNA"/>
</dbReference>
<protein>
    <submittedName>
        <fullName evidence="1">Uncharacterized protein</fullName>
    </submittedName>
</protein>
<evidence type="ECO:0000313" key="1">
    <source>
        <dbReference type="EMBL" id="QQP54183.1"/>
    </source>
</evidence>
<dbReference type="Proteomes" id="UP000595437">
    <property type="component" value="Chromosome 4"/>
</dbReference>
<reference evidence="2" key="1">
    <citation type="submission" date="2021-01" db="EMBL/GenBank/DDBJ databases">
        <title>Caligus Genome Assembly.</title>
        <authorList>
            <person name="Gallardo-Escarate C."/>
        </authorList>
    </citation>
    <scope>NUCLEOTIDE SEQUENCE [LARGE SCALE GENOMIC DNA]</scope>
</reference>
<gene>
    <name evidence="1" type="ORF">FKW44_006933</name>
</gene>
<name>A0A7T8QT85_CALRO</name>
<organism evidence="1 2">
    <name type="scientific">Caligus rogercresseyi</name>
    <name type="common">Sea louse</name>
    <dbReference type="NCBI Taxonomy" id="217165"/>
    <lineage>
        <taxon>Eukaryota</taxon>
        <taxon>Metazoa</taxon>
        <taxon>Ecdysozoa</taxon>
        <taxon>Arthropoda</taxon>
        <taxon>Crustacea</taxon>
        <taxon>Multicrustacea</taxon>
        <taxon>Hexanauplia</taxon>
        <taxon>Copepoda</taxon>
        <taxon>Siphonostomatoida</taxon>
        <taxon>Caligidae</taxon>
        <taxon>Caligus</taxon>
    </lineage>
</organism>
<evidence type="ECO:0000313" key="2">
    <source>
        <dbReference type="Proteomes" id="UP000595437"/>
    </source>
</evidence>